<gene>
    <name evidence="1" type="ORF">UFOPK1842_00089</name>
</gene>
<reference evidence="1" key="1">
    <citation type="submission" date="2020-05" db="EMBL/GenBank/DDBJ databases">
        <authorList>
            <person name="Chiriac C."/>
            <person name="Salcher M."/>
            <person name="Ghai R."/>
            <person name="Kavagutti S V."/>
        </authorList>
    </citation>
    <scope>NUCLEOTIDE SEQUENCE</scope>
</reference>
<name>A0A6J6GFJ4_9ZZZZ</name>
<evidence type="ECO:0000313" key="1">
    <source>
        <dbReference type="EMBL" id="CAB4600101.1"/>
    </source>
</evidence>
<dbReference type="EMBL" id="CAEZUQ010000005">
    <property type="protein sequence ID" value="CAB4600101.1"/>
    <property type="molecule type" value="Genomic_DNA"/>
</dbReference>
<accession>A0A6J6GFJ4</accession>
<sequence>MSSSQDIAILNNLLEDIKILAGSVSVLDRAIESKDSTSTATALDAINFRVREIAKAVQKASGTNNLIFSVDELLAELKGAKPNPKTIHEHLDNQIESLRKLVLSQILTLSID</sequence>
<dbReference type="AlphaFoldDB" id="A0A6J6GFJ4"/>
<protein>
    <submittedName>
        <fullName evidence="1">Unannotated protein</fullName>
    </submittedName>
</protein>
<proteinExistence type="predicted"/>
<organism evidence="1">
    <name type="scientific">freshwater metagenome</name>
    <dbReference type="NCBI Taxonomy" id="449393"/>
    <lineage>
        <taxon>unclassified sequences</taxon>
        <taxon>metagenomes</taxon>
        <taxon>ecological metagenomes</taxon>
    </lineage>
</organism>